<gene>
    <name evidence="1" type="ORF">CTI12_AA203250</name>
</gene>
<evidence type="ECO:0000313" key="1">
    <source>
        <dbReference type="EMBL" id="PWA79793.1"/>
    </source>
</evidence>
<accession>A0A2U1P1Z8</accession>
<reference evidence="1 2" key="1">
    <citation type="journal article" date="2018" name="Mol. Plant">
        <title>The genome of Artemisia annua provides insight into the evolution of Asteraceae family and artemisinin biosynthesis.</title>
        <authorList>
            <person name="Shen Q."/>
            <person name="Zhang L."/>
            <person name="Liao Z."/>
            <person name="Wang S."/>
            <person name="Yan T."/>
            <person name="Shi P."/>
            <person name="Liu M."/>
            <person name="Fu X."/>
            <person name="Pan Q."/>
            <person name="Wang Y."/>
            <person name="Lv Z."/>
            <person name="Lu X."/>
            <person name="Zhang F."/>
            <person name="Jiang W."/>
            <person name="Ma Y."/>
            <person name="Chen M."/>
            <person name="Hao X."/>
            <person name="Li L."/>
            <person name="Tang Y."/>
            <person name="Lv G."/>
            <person name="Zhou Y."/>
            <person name="Sun X."/>
            <person name="Brodelius P.E."/>
            <person name="Rose J.K.C."/>
            <person name="Tang K."/>
        </authorList>
    </citation>
    <scope>NUCLEOTIDE SEQUENCE [LARGE SCALE GENOMIC DNA]</scope>
    <source>
        <strain evidence="2">cv. Huhao1</strain>
        <tissue evidence="1">Leaf</tissue>
    </source>
</reference>
<proteinExistence type="predicted"/>
<organism evidence="1 2">
    <name type="scientific">Artemisia annua</name>
    <name type="common">Sweet wormwood</name>
    <dbReference type="NCBI Taxonomy" id="35608"/>
    <lineage>
        <taxon>Eukaryota</taxon>
        <taxon>Viridiplantae</taxon>
        <taxon>Streptophyta</taxon>
        <taxon>Embryophyta</taxon>
        <taxon>Tracheophyta</taxon>
        <taxon>Spermatophyta</taxon>
        <taxon>Magnoliopsida</taxon>
        <taxon>eudicotyledons</taxon>
        <taxon>Gunneridae</taxon>
        <taxon>Pentapetalae</taxon>
        <taxon>asterids</taxon>
        <taxon>campanulids</taxon>
        <taxon>Asterales</taxon>
        <taxon>Asteraceae</taxon>
        <taxon>Asteroideae</taxon>
        <taxon>Anthemideae</taxon>
        <taxon>Artemisiinae</taxon>
        <taxon>Artemisia</taxon>
    </lineage>
</organism>
<comment type="caution">
    <text evidence="1">The sequence shown here is derived from an EMBL/GenBank/DDBJ whole genome shotgun (WGS) entry which is preliminary data.</text>
</comment>
<dbReference type="Proteomes" id="UP000245207">
    <property type="component" value="Unassembled WGS sequence"/>
</dbReference>
<evidence type="ECO:0000313" key="2">
    <source>
        <dbReference type="Proteomes" id="UP000245207"/>
    </source>
</evidence>
<dbReference type="STRING" id="35608.A0A2U1P1Z8"/>
<dbReference type="SUPFAM" id="SSF56672">
    <property type="entry name" value="DNA/RNA polymerases"/>
    <property type="match status" value="1"/>
</dbReference>
<dbReference type="AlphaFoldDB" id="A0A2U1P1Z8"/>
<name>A0A2U1P1Z8_ARTAN</name>
<dbReference type="InterPro" id="IPR043502">
    <property type="entry name" value="DNA/RNA_pol_sf"/>
</dbReference>
<sequence length="123" mass="13549">MCEAIITVGCNLTGVCKQKNGLGVEEGRFLGHIIDAKGIRANPKKIQAVLDMIPPNNLKELQSLNGKLVTLSGSLSRASEKQLPFFKVLIECNKKKMSSINVETCWLWGDLKNNFSSSSFTYT</sequence>
<dbReference type="OrthoDB" id="1712951at2759"/>
<dbReference type="EMBL" id="PKPP01001804">
    <property type="protein sequence ID" value="PWA79793.1"/>
    <property type="molecule type" value="Genomic_DNA"/>
</dbReference>
<protein>
    <submittedName>
        <fullName evidence="1">Uncharacterized protein</fullName>
    </submittedName>
</protein>
<keyword evidence="2" id="KW-1185">Reference proteome</keyword>